<reference evidence="3" key="1">
    <citation type="journal article" date="2011" name="J. Bacteriol.">
        <title>Genome sequences of eight morphologically diverse alphaproteobacteria.</title>
        <authorList>
            <consortium name="US DOE Joint Genome Institute"/>
            <person name="Brown P.J."/>
            <person name="Kysela D.T."/>
            <person name="Buechlein A."/>
            <person name="Hemmerich C."/>
            <person name="Brun Y.V."/>
        </authorList>
    </citation>
    <scope>NUCLEOTIDE SEQUENCE [LARGE SCALE GENOMIC DNA]</scope>
    <source>
        <strain evidence="3">ATCC 51888 / DSM 1869 / NCIB 11706 / TK 0415</strain>
    </source>
</reference>
<dbReference type="EMBL" id="CP002083">
    <property type="protein sequence ID" value="ADJ24830.1"/>
    <property type="molecule type" value="Genomic_DNA"/>
</dbReference>
<keyword evidence="1" id="KW-0472">Membrane</keyword>
<dbReference type="RefSeq" id="WP_013216989.1">
    <property type="nucleotide sequence ID" value="NC_014313.1"/>
</dbReference>
<dbReference type="Proteomes" id="UP000002033">
    <property type="component" value="Chromosome"/>
</dbReference>
<evidence type="ECO:0000313" key="3">
    <source>
        <dbReference type="Proteomes" id="UP000002033"/>
    </source>
</evidence>
<dbReference type="STRING" id="582899.Hden_3035"/>
<keyword evidence="1" id="KW-1133">Transmembrane helix</keyword>
<accession>D8JVH6</accession>
<name>D8JVH6_HYPDA</name>
<keyword evidence="3" id="KW-1185">Reference proteome</keyword>
<feature type="transmembrane region" description="Helical" evidence="1">
    <location>
        <begin position="15"/>
        <end position="36"/>
    </location>
</feature>
<organism evidence="2 3">
    <name type="scientific">Hyphomicrobium denitrificans (strain ATCC 51888 / DSM 1869 / NCIMB 11706 / TK 0415)</name>
    <dbReference type="NCBI Taxonomy" id="582899"/>
    <lineage>
        <taxon>Bacteria</taxon>
        <taxon>Pseudomonadati</taxon>
        <taxon>Pseudomonadota</taxon>
        <taxon>Alphaproteobacteria</taxon>
        <taxon>Hyphomicrobiales</taxon>
        <taxon>Hyphomicrobiaceae</taxon>
        <taxon>Hyphomicrobium</taxon>
    </lineage>
</organism>
<dbReference type="AlphaFoldDB" id="D8JVH6"/>
<sequence>MPQEDRASTSGNQRFAKWAIFLILAAGLAWLGAYLLGEQIYDAAVRVTH</sequence>
<keyword evidence="1" id="KW-0812">Transmembrane</keyword>
<gene>
    <name evidence="2" type="ordered locus">Hden_3035</name>
</gene>
<proteinExistence type="predicted"/>
<evidence type="ECO:0000313" key="2">
    <source>
        <dbReference type="EMBL" id="ADJ24830.1"/>
    </source>
</evidence>
<protein>
    <submittedName>
        <fullName evidence="2">Uncharacterized protein</fullName>
    </submittedName>
</protein>
<dbReference type="HOGENOM" id="CLU_3136575_0_0_5"/>
<evidence type="ECO:0000256" key="1">
    <source>
        <dbReference type="SAM" id="Phobius"/>
    </source>
</evidence>
<dbReference type="KEGG" id="hdn:Hden_3035"/>